<evidence type="ECO:0000256" key="12">
    <source>
        <dbReference type="HAMAP-Rule" id="MF_00974"/>
    </source>
</evidence>
<dbReference type="EC" id="2.7.7.101" evidence="12"/>
<dbReference type="Pfam" id="PF10410">
    <property type="entry name" value="DnaB_bind"/>
    <property type="match status" value="1"/>
</dbReference>
<dbReference type="Gene3D" id="3.40.1360.10">
    <property type="match status" value="1"/>
</dbReference>
<name>A0A2A8CWA8_9BACT</name>
<keyword evidence="6 12" id="KW-0479">Metal-binding</keyword>
<dbReference type="GO" id="GO:1990077">
    <property type="term" value="C:primosome complex"/>
    <property type="evidence" value="ECO:0007669"/>
    <property type="project" value="UniProtKB-KW"/>
</dbReference>
<dbReference type="InterPro" id="IPR013264">
    <property type="entry name" value="DNAG_N"/>
</dbReference>
<dbReference type="NCBIfam" id="TIGR01391">
    <property type="entry name" value="dnaG"/>
    <property type="match status" value="1"/>
</dbReference>
<dbReference type="SUPFAM" id="SSF56731">
    <property type="entry name" value="DNA primase core"/>
    <property type="match status" value="1"/>
</dbReference>
<sequence>MAIPDHKLEEVRDVADVVDVINDYVNLKRSGSRFKGLCPFHDENTPSFSVDPEKNLYYCFGCQRGGDVFKFVQEIEGVGFLESVRMLAERFGVPLPDDEINPEAASEKEAIFHALRWAARWFYNQLTDTNGGYEAMEYLHDRGFQDRTIARFGLGWAPDRWDGLLKAAKEEQIDEEILQRAGLIIERNDGSGYYDRYRGRVIFPILSHVGKVLGFGGRILDADADQPKYINSPETEVYDKSRVLYGLRQAKQAIRSEEEVLLVEGYTDVISLYQAGVENVVASSGTSLTDGQVQTLDRYAKRIVLLYDADEAGSRAAVRAMNLVLQNGLGAYAVELPNGEDPDSFVRAEDAQTFAAYIEEHRQDLPEFAYRRARREGRFDTPEDRVEVQREIVNAVAQIPDRNLRREYVRRTSDVLNVPDSDLFRMLEEEVEKVKRQDQRRARRKQRRQQRDNSSGGASVNEPQGRPVAPPDARDGSSGSTANASSSNDAPPPHTDADYQGDESDGNEDAGEGAQEARSASQRRPPLPEEKVLLRLMLDSGTPMVEFILGNMSLGEFTEGPARDMVEVFIDMYSDDAVKPTRITDGEFGAELQSLAASVMVDKYTPSENWRQRQNISVPRFNQEPYEAGASAMTLLKLDRVDEAITRTKEKMFEASRSATGNVGELQKEMMQLYDLRKQIRRREFLDWE</sequence>
<comment type="function">
    <text evidence="12 13">RNA polymerase that catalyzes the synthesis of short RNA molecules used as primers for DNA polymerase during DNA replication.</text>
</comment>
<dbReference type="OrthoDB" id="9803773at2"/>
<dbReference type="InterPro" id="IPR019475">
    <property type="entry name" value="DNA_primase_DnaB-bd"/>
</dbReference>
<comment type="similarity">
    <text evidence="12 13">Belongs to the DnaG primase family.</text>
</comment>
<keyword evidence="9" id="KW-0460">Magnesium</keyword>
<dbReference type="InterPro" id="IPR002694">
    <property type="entry name" value="Znf_CHC2"/>
</dbReference>
<dbReference type="SUPFAM" id="SSF57783">
    <property type="entry name" value="Zinc beta-ribbon"/>
    <property type="match status" value="1"/>
</dbReference>
<dbReference type="GO" id="GO:0008270">
    <property type="term" value="F:zinc ion binding"/>
    <property type="evidence" value="ECO:0007669"/>
    <property type="project" value="UniProtKB-UniRule"/>
</dbReference>
<keyword evidence="11 12" id="KW-0804">Transcription</keyword>
<feature type="zinc finger region" description="CHC2-type" evidence="12 14">
    <location>
        <begin position="38"/>
        <end position="62"/>
    </location>
</feature>
<dbReference type="Proteomes" id="UP000220102">
    <property type="component" value="Unassembled WGS sequence"/>
</dbReference>
<protein>
    <recommendedName>
        <fullName evidence="12 13">DNA primase</fullName>
        <ecNumber evidence="12">2.7.7.101</ecNumber>
    </recommendedName>
</protein>
<dbReference type="InterPro" id="IPR006295">
    <property type="entry name" value="DNA_primase_DnaG"/>
</dbReference>
<dbReference type="Gene3D" id="3.90.980.10">
    <property type="entry name" value="DNA primase, catalytic core, N-terminal domain"/>
    <property type="match status" value="1"/>
</dbReference>
<keyword evidence="5 12" id="KW-0235">DNA replication</keyword>
<accession>A0A2A8CWA8</accession>
<comment type="caution">
    <text evidence="17">The sequence shown here is derived from an EMBL/GenBank/DDBJ whole genome shotgun (WGS) entry which is preliminary data.</text>
</comment>
<evidence type="ECO:0000256" key="6">
    <source>
        <dbReference type="ARBA" id="ARBA00022723"/>
    </source>
</evidence>
<dbReference type="RefSeq" id="WP_098076406.1">
    <property type="nucleotide sequence ID" value="NZ_PDEQ01000006.1"/>
</dbReference>
<evidence type="ECO:0000256" key="7">
    <source>
        <dbReference type="ARBA" id="ARBA00022771"/>
    </source>
</evidence>
<dbReference type="InterPro" id="IPR006171">
    <property type="entry name" value="TOPRIM_dom"/>
</dbReference>
<proteinExistence type="inferred from homology"/>
<evidence type="ECO:0000259" key="16">
    <source>
        <dbReference type="PROSITE" id="PS50880"/>
    </source>
</evidence>
<keyword evidence="4 12" id="KW-0548">Nucleotidyltransferase</keyword>
<reference evidence="17 18" key="1">
    <citation type="submission" date="2017-10" db="EMBL/GenBank/DDBJ databases">
        <title>Draft genome of Longibacter Salinarum.</title>
        <authorList>
            <person name="Goh K.M."/>
            <person name="Shamsir M.S."/>
            <person name="Lim S.W."/>
        </authorList>
    </citation>
    <scope>NUCLEOTIDE SEQUENCE [LARGE SCALE GENOMIC DNA]</scope>
    <source>
        <strain evidence="17 18">KCTC 52045</strain>
    </source>
</reference>
<dbReference type="Pfam" id="PF08275">
    <property type="entry name" value="DNAG_N"/>
    <property type="match status" value="1"/>
</dbReference>
<dbReference type="GO" id="GO:0003677">
    <property type="term" value="F:DNA binding"/>
    <property type="evidence" value="ECO:0007669"/>
    <property type="project" value="UniProtKB-KW"/>
</dbReference>
<dbReference type="PIRSF" id="PIRSF002811">
    <property type="entry name" value="DnaG"/>
    <property type="match status" value="1"/>
</dbReference>
<organism evidence="17 18">
    <name type="scientific">Longibacter salinarum</name>
    <dbReference type="NCBI Taxonomy" id="1850348"/>
    <lineage>
        <taxon>Bacteria</taxon>
        <taxon>Pseudomonadati</taxon>
        <taxon>Rhodothermota</taxon>
        <taxon>Rhodothermia</taxon>
        <taxon>Rhodothermales</taxon>
        <taxon>Salisaetaceae</taxon>
        <taxon>Longibacter</taxon>
    </lineage>
</organism>
<dbReference type="GO" id="GO:0000428">
    <property type="term" value="C:DNA-directed RNA polymerase complex"/>
    <property type="evidence" value="ECO:0007669"/>
    <property type="project" value="UniProtKB-KW"/>
</dbReference>
<dbReference type="AlphaFoldDB" id="A0A2A8CWA8"/>
<gene>
    <name evidence="12" type="primary">dnaG</name>
    <name evidence="17" type="ORF">CRI94_12935</name>
</gene>
<keyword evidence="7 12" id="KW-0863">Zinc-finger</keyword>
<comment type="subunit">
    <text evidence="12">Monomer. Interacts with DnaB.</text>
</comment>
<keyword evidence="1 12" id="KW-0240">DNA-directed RNA polymerase</keyword>
<dbReference type="GO" id="GO:0006269">
    <property type="term" value="P:DNA replication, synthesis of primer"/>
    <property type="evidence" value="ECO:0007669"/>
    <property type="project" value="UniProtKB-UniRule"/>
</dbReference>
<dbReference type="GO" id="GO:0003899">
    <property type="term" value="F:DNA-directed RNA polymerase activity"/>
    <property type="evidence" value="ECO:0007669"/>
    <property type="project" value="UniProtKB-UniRule"/>
</dbReference>
<dbReference type="SMART" id="SM00493">
    <property type="entry name" value="TOPRIM"/>
    <property type="match status" value="1"/>
</dbReference>
<dbReference type="Pfam" id="PF01807">
    <property type="entry name" value="Zn_ribbon_DnaG"/>
    <property type="match status" value="1"/>
</dbReference>
<dbReference type="InterPro" id="IPR030846">
    <property type="entry name" value="DnaG_bac"/>
</dbReference>
<dbReference type="FunFam" id="3.90.580.10:FF:000001">
    <property type="entry name" value="DNA primase"/>
    <property type="match status" value="1"/>
</dbReference>
<dbReference type="EMBL" id="PDEQ01000006">
    <property type="protein sequence ID" value="PEN12903.1"/>
    <property type="molecule type" value="Genomic_DNA"/>
</dbReference>
<comment type="domain">
    <text evidence="12">Contains an N-terminal zinc-binding domain, a central core domain that contains the primase activity, and a C-terminal DnaB-binding domain.</text>
</comment>
<keyword evidence="18" id="KW-1185">Reference proteome</keyword>
<evidence type="ECO:0000313" key="17">
    <source>
        <dbReference type="EMBL" id="PEN12903.1"/>
    </source>
</evidence>
<evidence type="ECO:0000256" key="14">
    <source>
        <dbReference type="PIRSR" id="PIRSR002811-1"/>
    </source>
</evidence>
<evidence type="ECO:0000256" key="2">
    <source>
        <dbReference type="ARBA" id="ARBA00022515"/>
    </source>
</evidence>
<evidence type="ECO:0000313" key="18">
    <source>
        <dbReference type="Proteomes" id="UP000220102"/>
    </source>
</evidence>
<keyword evidence="10 12" id="KW-0238">DNA-binding</keyword>
<dbReference type="PANTHER" id="PTHR30313">
    <property type="entry name" value="DNA PRIMASE"/>
    <property type="match status" value="1"/>
</dbReference>
<feature type="compositionally biased region" description="Low complexity" evidence="15">
    <location>
        <begin position="476"/>
        <end position="489"/>
    </location>
</feature>
<dbReference type="PANTHER" id="PTHR30313:SF2">
    <property type="entry name" value="DNA PRIMASE"/>
    <property type="match status" value="1"/>
</dbReference>
<evidence type="ECO:0000256" key="11">
    <source>
        <dbReference type="ARBA" id="ARBA00023163"/>
    </source>
</evidence>
<evidence type="ECO:0000256" key="15">
    <source>
        <dbReference type="SAM" id="MobiDB-lite"/>
    </source>
</evidence>
<evidence type="ECO:0000256" key="8">
    <source>
        <dbReference type="ARBA" id="ARBA00022833"/>
    </source>
</evidence>
<feature type="domain" description="Toprim" evidence="16">
    <location>
        <begin position="258"/>
        <end position="337"/>
    </location>
</feature>
<comment type="catalytic activity">
    <reaction evidence="12">
        <text>ssDNA + n NTP = ssDNA/pppN(pN)n-1 hybrid + (n-1) diphosphate.</text>
        <dbReference type="EC" id="2.7.7.101"/>
    </reaction>
</comment>
<dbReference type="InterPro" id="IPR050219">
    <property type="entry name" value="DnaG_primase"/>
</dbReference>
<evidence type="ECO:0000256" key="10">
    <source>
        <dbReference type="ARBA" id="ARBA00023125"/>
    </source>
</evidence>
<keyword evidence="3 12" id="KW-0808">Transferase</keyword>
<dbReference type="Pfam" id="PF13155">
    <property type="entry name" value="Toprim_2"/>
    <property type="match status" value="1"/>
</dbReference>
<evidence type="ECO:0000256" key="3">
    <source>
        <dbReference type="ARBA" id="ARBA00022679"/>
    </source>
</evidence>
<feature type="compositionally biased region" description="Polar residues" evidence="15">
    <location>
        <begin position="453"/>
        <end position="462"/>
    </location>
</feature>
<dbReference type="InterPro" id="IPR037068">
    <property type="entry name" value="DNA_primase_core_N_sf"/>
</dbReference>
<comment type="cofactor">
    <cofactor evidence="12 13 14">
        <name>Zn(2+)</name>
        <dbReference type="ChEBI" id="CHEBI:29105"/>
    </cofactor>
    <text evidence="12 13 14">Binds 1 zinc ion per monomer.</text>
</comment>
<evidence type="ECO:0000256" key="13">
    <source>
        <dbReference type="PIRNR" id="PIRNR002811"/>
    </source>
</evidence>
<dbReference type="InterPro" id="IPR034151">
    <property type="entry name" value="TOPRIM_DnaG_bac"/>
</dbReference>
<evidence type="ECO:0000256" key="9">
    <source>
        <dbReference type="ARBA" id="ARBA00022842"/>
    </source>
</evidence>
<dbReference type="SMART" id="SM00400">
    <property type="entry name" value="ZnF_CHCC"/>
    <property type="match status" value="1"/>
</dbReference>
<evidence type="ECO:0000256" key="1">
    <source>
        <dbReference type="ARBA" id="ARBA00022478"/>
    </source>
</evidence>
<keyword evidence="2 12" id="KW-0639">Primosome</keyword>
<dbReference type="Gene3D" id="3.90.580.10">
    <property type="entry name" value="Zinc finger, CHC2-type domain"/>
    <property type="match status" value="1"/>
</dbReference>
<feature type="compositionally biased region" description="Acidic residues" evidence="15">
    <location>
        <begin position="499"/>
        <end position="511"/>
    </location>
</feature>
<dbReference type="InterPro" id="IPR036977">
    <property type="entry name" value="DNA_primase_Znf_CHC2"/>
</dbReference>
<dbReference type="CDD" id="cd03364">
    <property type="entry name" value="TOPRIM_DnaG_primases"/>
    <property type="match status" value="1"/>
</dbReference>
<dbReference type="FunFam" id="3.40.1360.10:FF:000002">
    <property type="entry name" value="DNA primase"/>
    <property type="match status" value="1"/>
</dbReference>
<evidence type="ECO:0000256" key="4">
    <source>
        <dbReference type="ARBA" id="ARBA00022695"/>
    </source>
</evidence>
<dbReference type="HAMAP" id="MF_00974">
    <property type="entry name" value="DNA_primase_DnaG"/>
    <property type="match status" value="1"/>
</dbReference>
<feature type="region of interest" description="Disordered" evidence="15">
    <location>
        <begin position="432"/>
        <end position="528"/>
    </location>
</feature>
<dbReference type="GO" id="GO:0005737">
    <property type="term" value="C:cytoplasm"/>
    <property type="evidence" value="ECO:0007669"/>
    <property type="project" value="TreeGrafter"/>
</dbReference>
<evidence type="ECO:0000256" key="5">
    <source>
        <dbReference type="ARBA" id="ARBA00022705"/>
    </source>
</evidence>
<dbReference type="PROSITE" id="PS50880">
    <property type="entry name" value="TOPRIM"/>
    <property type="match status" value="1"/>
</dbReference>
<keyword evidence="8 12" id="KW-0862">Zinc</keyword>